<reference evidence="9" key="2">
    <citation type="journal article" date="2019" name="Int. J. Syst. Evol. Microbiol.">
        <title>The Global Catalogue of Microorganisms (GCM) 10K type strain sequencing project: providing services to taxonomists for standard genome sequencing and annotation.</title>
        <authorList>
            <consortium name="The Broad Institute Genomics Platform"/>
            <consortium name="The Broad Institute Genome Sequencing Center for Infectious Disease"/>
            <person name="Wu L."/>
            <person name="Ma J."/>
        </authorList>
    </citation>
    <scope>NUCLEOTIDE SEQUENCE [LARGE SCALE GENOMIC DNA]</scope>
    <source>
        <strain evidence="9">NBRC 113072</strain>
    </source>
</reference>
<evidence type="ECO:0000313" key="8">
    <source>
        <dbReference type="EMBL" id="GMA42468.1"/>
    </source>
</evidence>
<dbReference type="InterPro" id="IPR050639">
    <property type="entry name" value="SSR_resolvase"/>
</dbReference>
<evidence type="ECO:0000256" key="4">
    <source>
        <dbReference type="ARBA" id="ARBA00023172"/>
    </source>
</evidence>
<evidence type="ECO:0000256" key="2">
    <source>
        <dbReference type="ARBA" id="ARBA00022908"/>
    </source>
</evidence>
<dbReference type="SMART" id="SM00857">
    <property type="entry name" value="Resolvase"/>
    <property type="match status" value="1"/>
</dbReference>
<dbReference type="PANTHER" id="PTHR30461:SF26">
    <property type="entry name" value="RESOLVASE HOMOLOG YNEB"/>
    <property type="match status" value="1"/>
</dbReference>
<reference evidence="7" key="3">
    <citation type="submission" date="2023-02" db="EMBL/GenBank/DDBJ databases">
        <authorList>
            <person name="Sun Q."/>
            <person name="Mori K."/>
        </authorList>
    </citation>
    <scope>NUCLEOTIDE SEQUENCE</scope>
    <source>
        <strain evidence="7">NBRC 113072</strain>
    </source>
</reference>
<evidence type="ECO:0000313" key="9">
    <source>
        <dbReference type="Proteomes" id="UP001157126"/>
    </source>
</evidence>
<gene>
    <name evidence="7" type="ORF">GCM10025883_44370</name>
    <name evidence="8" type="ORF">GCM10025883_45130</name>
</gene>
<dbReference type="CDD" id="cd03768">
    <property type="entry name" value="SR_ResInv"/>
    <property type="match status" value="1"/>
</dbReference>
<dbReference type="InterPro" id="IPR036162">
    <property type="entry name" value="Resolvase-like_N_sf"/>
</dbReference>
<dbReference type="EMBL" id="BSUO01000002">
    <property type="protein sequence ID" value="GMA42468.1"/>
    <property type="molecule type" value="Genomic_DNA"/>
</dbReference>
<evidence type="ECO:0000259" key="6">
    <source>
        <dbReference type="PROSITE" id="PS51736"/>
    </source>
</evidence>
<dbReference type="PROSITE" id="PS00397">
    <property type="entry name" value="RECOMBINASES_1"/>
    <property type="match status" value="1"/>
</dbReference>
<keyword evidence="9" id="KW-1185">Reference proteome</keyword>
<evidence type="ECO:0000256" key="3">
    <source>
        <dbReference type="ARBA" id="ARBA00023125"/>
    </source>
</evidence>
<dbReference type="PANTHER" id="PTHR30461">
    <property type="entry name" value="DNA-INVERTASE FROM LAMBDOID PROPHAGE"/>
    <property type="match status" value="1"/>
</dbReference>
<keyword evidence="4" id="KW-0233">DNA recombination</keyword>
<evidence type="ECO:0000313" key="7">
    <source>
        <dbReference type="EMBL" id="GMA42392.1"/>
    </source>
</evidence>
<comment type="similarity">
    <text evidence="1">Belongs to the site-specific recombinase resolvase family.</text>
</comment>
<evidence type="ECO:0000256" key="1">
    <source>
        <dbReference type="ARBA" id="ARBA00009913"/>
    </source>
</evidence>
<organism evidence="7 9">
    <name type="scientific">Mobilicoccus caccae</name>
    <dbReference type="NCBI Taxonomy" id="1859295"/>
    <lineage>
        <taxon>Bacteria</taxon>
        <taxon>Bacillati</taxon>
        <taxon>Actinomycetota</taxon>
        <taxon>Actinomycetes</taxon>
        <taxon>Micrococcales</taxon>
        <taxon>Dermatophilaceae</taxon>
        <taxon>Mobilicoccus</taxon>
    </lineage>
</organism>
<reference evidence="7" key="1">
    <citation type="journal article" date="2014" name="Int. J. Syst. Evol. Microbiol.">
        <title>Complete genome of a new Firmicutes species belonging to the dominant human colonic microbiota ('Ruminococcus bicirculans') reveals two chromosomes and a selective capacity to utilize plant glucans.</title>
        <authorList>
            <consortium name="NISC Comparative Sequencing Program"/>
            <person name="Wegmann U."/>
            <person name="Louis P."/>
            <person name="Goesmann A."/>
            <person name="Henrissat B."/>
            <person name="Duncan S.H."/>
            <person name="Flint H.J."/>
        </authorList>
    </citation>
    <scope>NUCLEOTIDE SEQUENCE</scope>
    <source>
        <strain evidence="7">NBRC 113072</strain>
    </source>
</reference>
<keyword evidence="3" id="KW-0238">DNA-binding</keyword>
<proteinExistence type="inferred from homology"/>
<dbReference type="RefSeq" id="WP_284306006.1">
    <property type="nucleotide sequence ID" value="NZ_BSUO01000002.1"/>
</dbReference>
<dbReference type="InterPro" id="IPR006118">
    <property type="entry name" value="Recombinase_CS"/>
</dbReference>
<name>A0ABQ6IYZ4_9MICO</name>
<dbReference type="EMBL" id="BSUO01000002">
    <property type="protein sequence ID" value="GMA42392.1"/>
    <property type="molecule type" value="Genomic_DNA"/>
</dbReference>
<accession>A0ABQ6IYZ4</accession>
<feature type="active site" description="O-(5'-phospho-DNA)-serine intermediate" evidence="5">
    <location>
        <position position="14"/>
    </location>
</feature>
<dbReference type="Pfam" id="PF00239">
    <property type="entry name" value="Resolvase"/>
    <property type="match status" value="1"/>
</dbReference>
<evidence type="ECO:0000256" key="5">
    <source>
        <dbReference type="PROSITE-ProRule" id="PRU10137"/>
    </source>
</evidence>
<comment type="caution">
    <text evidence="7">The sequence shown here is derived from an EMBL/GenBank/DDBJ whole genome shotgun (WGS) entry which is preliminary data.</text>
</comment>
<dbReference type="InterPro" id="IPR006119">
    <property type="entry name" value="Resolv_N"/>
</dbReference>
<dbReference type="SUPFAM" id="SSF53041">
    <property type="entry name" value="Resolvase-like"/>
    <property type="match status" value="1"/>
</dbReference>
<dbReference type="PROSITE" id="PS51736">
    <property type="entry name" value="RECOMBINASES_3"/>
    <property type="match status" value="1"/>
</dbReference>
<protein>
    <submittedName>
        <fullName evidence="7">Transposase</fullName>
    </submittedName>
</protein>
<feature type="domain" description="Resolvase/invertase-type recombinase catalytic" evidence="6">
    <location>
        <begin position="6"/>
        <end position="142"/>
    </location>
</feature>
<dbReference type="Proteomes" id="UP001157126">
    <property type="component" value="Unassembled WGS sequence"/>
</dbReference>
<sequence length="212" mass="23490">MTPKGQVVGYARVSTEDQNLDRQLAAIGEVDRLFTDRLSGAHGVERPGLNELLAYVRAGDRVRVSSLDRLARSLVDLEAWVETLTAKGVEIEFVTNRLVFAPGVDDPFAVFQRQMIGAFAQFERSILRERQREGIEQAKKRGVYKGRKRALDPDAVAAVRRRAATGEKLTQLAADYGCSRRVIHDVVHGGGAYPFTAARDRMAGEVELPILQ</sequence>
<keyword evidence="2" id="KW-0229">DNA integration</keyword>
<dbReference type="Gene3D" id="3.40.50.1390">
    <property type="entry name" value="Resolvase, N-terminal catalytic domain"/>
    <property type="match status" value="1"/>
</dbReference>